<dbReference type="InterPro" id="IPR027417">
    <property type="entry name" value="P-loop_NTPase"/>
</dbReference>
<dbReference type="PANTHER" id="PTHR23117:SF8">
    <property type="entry name" value="RIBOSE 1,5-BISPHOSPHATE PHOSPHOKINASE PHNN"/>
    <property type="match status" value="1"/>
</dbReference>
<dbReference type="RefSeq" id="WP_176866109.1">
    <property type="nucleotide sequence ID" value="NZ_JABXWT010000009.1"/>
</dbReference>
<comment type="similarity">
    <text evidence="6">Belongs to the ribose 1,5-bisphosphokinase family.</text>
</comment>
<evidence type="ECO:0000256" key="3">
    <source>
        <dbReference type="ARBA" id="ARBA00022679"/>
    </source>
</evidence>
<comment type="caution">
    <text evidence="8">The sequence shown here is derived from an EMBL/GenBank/DDBJ whole genome shotgun (WGS) entry which is preliminary data.</text>
</comment>
<keyword evidence="9" id="KW-1185">Reference proteome</keyword>
<proteinExistence type="inferred from homology"/>
<feature type="domain" description="Guanylate kinase/L-type calcium channel beta subunit" evidence="7">
    <location>
        <begin position="3"/>
        <end position="181"/>
    </location>
</feature>
<dbReference type="SUPFAM" id="SSF52540">
    <property type="entry name" value="P-loop containing nucleoside triphosphate hydrolases"/>
    <property type="match status" value="1"/>
</dbReference>
<comment type="function">
    <text evidence="6">Catalyzes the phosphorylation of ribose 1,5-bisphosphate to 5-phospho-D-ribosyl alpha-1-diphosphate (PRPP).</text>
</comment>
<evidence type="ECO:0000256" key="5">
    <source>
        <dbReference type="ARBA" id="ARBA00022840"/>
    </source>
</evidence>
<comment type="pathway">
    <text evidence="2 6">Metabolic intermediate biosynthesis; 5-phospho-alpha-D-ribose 1-diphosphate biosynthesis; 5-phospho-alpha-D-ribose 1-diphosphate from D-ribose 5-phosphate (route II): step 3/3.</text>
</comment>
<name>A0ABX2PSD8_9RHOB</name>
<dbReference type="EC" id="2.7.4.23" evidence="6"/>
<reference evidence="8 9" key="1">
    <citation type="submission" date="2020-06" db="EMBL/GenBank/DDBJ databases">
        <authorList>
            <person name="Cao W.R."/>
        </authorList>
    </citation>
    <scope>NUCLEOTIDE SEQUENCE [LARGE SCALE GENOMIC DNA]</scope>
    <source>
        <strain evidence="8 9">B1Z28</strain>
    </source>
</reference>
<dbReference type="InterPro" id="IPR012699">
    <property type="entry name" value="PhnN"/>
</dbReference>
<dbReference type="HAMAP" id="MF_00836">
    <property type="entry name" value="PhnN"/>
    <property type="match status" value="1"/>
</dbReference>
<keyword evidence="3 6" id="KW-0808">Transferase</keyword>
<evidence type="ECO:0000256" key="1">
    <source>
        <dbReference type="ARBA" id="ARBA00000373"/>
    </source>
</evidence>
<feature type="binding site" evidence="6">
    <location>
        <begin position="11"/>
        <end position="18"/>
    </location>
    <ligand>
        <name>ATP</name>
        <dbReference type="ChEBI" id="CHEBI:30616"/>
    </ligand>
</feature>
<dbReference type="Gene3D" id="3.40.50.300">
    <property type="entry name" value="P-loop containing nucleotide triphosphate hydrolases"/>
    <property type="match status" value="1"/>
</dbReference>
<keyword evidence="4 6" id="KW-0547">Nucleotide-binding</keyword>
<evidence type="ECO:0000256" key="6">
    <source>
        <dbReference type="HAMAP-Rule" id="MF_00836"/>
    </source>
</evidence>
<dbReference type="SMART" id="SM00072">
    <property type="entry name" value="GuKc"/>
    <property type="match status" value="1"/>
</dbReference>
<evidence type="ECO:0000313" key="9">
    <source>
        <dbReference type="Proteomes" id="UP000630805"/>
    </source>
</evidence>
<evidence type="ECO:0000256" key="4">
    <source>
        <dbReference type="ARBA" id="ARBA00022741"/>
    </source>
</evidence>
<evidence type="ECO:0000313" key="8">
    <source>
        <dbReference type="EMBL" id="NVO57056.1"/>
    </source>
</evidence>
<dbReference type="EMBL" id="JABXWT010000009">
    <property type="protein sequence ID" value="NVO57056.1"/>
    <property type="molecule type" value="Genomic_DNA"/>
</dbReference>
<evidence type="ECO:0000259" key="7">
    <source>
        <dbReference type="SMART" id="SM00072"/>
    </source>
</evidence>
<evidence type="ECO:0000256" key="2">
    <source>
        <dbReference type="ARBA" id="ARBA00005069"/>
    </source>
</evidence>
<protein>
    <recommendedName>
        <fullName evidence="6">Ribose 1,5-bisphosphate phosphokinase PhnN</fullName>
        <ecNumber evidence="6">2.7.4.23</ecNumber>
    </recommendedName>
    <alternativeName>
        <fullName evidence="6">Ribose 1,5-bisphosphokinase</fullName>
    </alternativeName>
</protein>
<dbReference type="Proteomes" id="UP000630805">
    <property type="component" value="Unassembled WGS sequence"/>
</dbReference>
<sequence>MSMAPVIAVVGPSGVGKDSVIAALVARAPGIHRVRRVITRPKGEEGEDFERVCVDAFLKMERDGAFALSWPAHGLLYGVPNGIAQQRQVADAVLVNLSRAVLLRAQDVFGGLIVISLTARADVLERRLSARGRESEGEQARRLDRAKAPLPDGLNRVIEIDNSGPLNDTIDEILSRFQPERKKRWIR</sequence>
<organism evidence="8 9">
    <name type="scientific">Ruegeria haliotis</name>
    <dbReference type="NCBI Taxonomy" id="2747601"/>
    <lineage>
        <taxon>Bacteria</taxon>
        <taxon>Pseudomonadati</taxon>
        <taxon>Pseudomonadota</taxon>
        <taxon>Alphaproteobacteria</taxon>
        <taxon>Rhodobacterales</taxon>
        <taxon>Roseobacteraceae</taxon>
        <taxon>Ruegeria</taxon>
    </lineage>
</organism>
<dbReference type="InterPro" id="IPR008145">
    <property type="entry name" value="GK/Ca_channel_bsu"/>
</dbReference>
<dbReference type="PANTHER" id="PTHR23117">
    <property type="entry name" value="GUANYLATE KINASE-RELATED"/>
    <property type="match status" value="1"/>
</dbReference>
<accession>A0ABX2PSD8</accession>
<keyword evidence="5 6" id="KW-0067">ATP-binding</keyword>
<comment type="catalytic activity">
    <reaction evidence="1 6">
        <text>alpha-D-ribose 1,5-bisphosphate + ATP = 5-phospho-alpha-D-ribose 1-diphosphate + ADP</text>
        <dbReference type="Rhea" id="RHEA:20109"/>
        <dbReference type="ChEBI" id="CHEBI:30616"/>
        <dbReference type="ChEBI" id="CHEBI:58017"/>
        <dbReference type="ChEBI" id="CHEBI:68688"/>
        <dbReference type="ChEBI" id="CHEBI:456216"/>
        <dbReference type="EC" id="2.7.4.23"/>
    </reaction>
</comment>
<gene>
    <name evidence="6" type="primary">phnN</name>
    <name evidence="8" type="ORF">HW561_14785</name>
</gene>